<keyword evidence="4" id="KW-0804">Transcription</keyword>
<accession>A0ABP9LLA3</accession>
<dbReference type="RefSeq" id="WP_259554192.1">
    <property type="nucleotide sequence ID" value="NZ_BAABHW010000007.1"/>
</dbReference>
<comment type="similarity">
    <text evidence="1">Belongs to the LysR transcriptional regulatory family.</text>
</comment>
<dbReference type="Pfam" id="PF00126">
    <property type="entry name" value="HTH_1"/>
    <property type="match status" value="1"/>
</dbReference>
<dbReference type="InterPro" id="IPR000847">
    <property type="entry name" value="LysR_HTH_N"/>
</dbReference>
<dbReference type="SUPFAM" id="SSF53850">
    <property type="entry name" value="Periplasmic binding protein-like II"/>
    <property type="match status" value="1"/>
</dbReference>
<sequence>MNRERLPWDDLKLLLAADRAGSLNALADLLAMDPTTASRRMKALEKSVGLSLFVRAHGALRLTGEGLQLLDHARAMEDAERAFRISVEALKDTPGGVVRISAPPTIARFVIAPGIGALQATAPNIAIEMDTEPANVRLENWETDIAVRLGAPQNVTDMLLVRRVGVAPYAVFEPRQARPELGWVTYSKRFSHVPEAAYVEEALAGAEPVLRSNDPMAMALAVAAGAGRAVLPVELGKSVAGIVQSGAPVLKREIWVLRHPETGETSAVRTAYEWLVGLFDAHS</sequence>
<dbReference type="EMBL" id="BAABHW010000007">
    <property type="protein sequence ID" value="GAA5080861.1"/>
    <property type="molecule type" value="Genomic_DNA"/>
</dbReference>
<dbReference type="Gene3D" id="3.40.190.10">
    <property type="entry name" value="Periplasmic binding protein-like II"/>
    <property type="match status" value="1"/>
</dbReference>
<dbReference type="InterPro" id="IPR058163">
    <property type="entry name" value="LysR-type_TF_proteobact-type"/>
</dbReference>
<keyword evidence="2" id="KW-0805">Transcription regulation</keyword>
<dbReference type="InterPro" id="IPR036388">
    <property type="entry name" value="WH-like_DNA-bd_sf"/>
</dbReference>
<dbReference type="PANTHER" id="PTHR30537">
    <property type="entry name" value="HTH-TYPE TRANSCRIPTIONAL REGULATOR"/>
    <property type="match status" value="1"/>
</dbReference>
<gene>
    <name evidence="6" type="ORF">GCM10023209_34930</name>
</gene>
<keyword evidence="3" id="KW-0238">DNA-binding</keyword>
<evidence type="ECO:0000256" key="3">
    <source>
        <dbReference type="ARBA" id="ARBA00023125"/>
    </source>
</evidence>
<feature type="domain" description="HTH lysR-type" evidence="5">
    <location>
        <begin position="6"/>
        <end position="63"/>
    </location>
</feature>
<evidence type="ECO:0000256" key="2">
    <source>
        <dbReference type="ARBA" id="ARBA00023015"/>
    </source>
</evidence>
<dbReference type="PANTHER" id="PTHR30537:SF3">
    <property type="entry name" value="TRANSCRIPTIONAL REGULATORY PROTEIN"/>
    <property type="match status" value="1"/>
</dbReference>
<dbReference type="InterPro" id="IPR036390">
    <property type="entry name" value="WH_DNA-bd_sf"/>
</dbReference>
<evidence type="ECO:0000313" key="6">
    <source>
        <dbReference type="EMBL" id="GAA5080861.1"/>
    </source>
</evidence>
<protein>
    <submittedName>
        <fullName evidence="6">LysR family transcriptional regulator</fullName>
    </submittedName>
</protein>
<dbReference type="Gene3D" id="1.10.10.10">
    <property type="entry name" value="Winged helix-like DNA-binding domain superfamily/Winged helix DNA-binding domain"/>
    <property type="match status" value="1"/>
</dbReference>
<dbReference type="Pfam" id="PF03466">
    <property type="entry name" value="LysR_substrate"/>
    <property type="match status" value="1"/>
</dbReference>
<dbReference type="PROSITE" id="PS50931">
    <property type="entry name" value="HTH_LYSR"/>
    <property type="match status" value="1"/>
</dbReference>
<evidence type="ECO:0000313" key="7">
    <source>
        <dbReference type="Proteomes" id="UP001499910"/>
    </source>
</evidence>
<dbReference type="InterPro" id="IPR005119">
    <property type="entry name" value="LysR_subst-bd"/>
</dbReference>
<dbReference type="Proteomes" id="UP001499910">
    <property type="component" value="Unassembled WGS sequence"/>
</dbReference>
<keyword evidence="7" id="KW-1185">Reference proteome</keyword>
<dbReference type="SUPFAM" id="SSF46785">
    <property type="entry name" value="Winged helix' DNA-binding domain"/>
    <property type="match status" value="1"/>
</dbReference>
<evidence type="ECO:0000256" key="1">
    <source>
        <dbReference type="ARBA" id="ARBA00009437"/>
    </source>
</evidence>
<evidence type="ECO:0000259" key="5">
    <source>
        <dbReference type="PROSITE" id="PS50931"/>
    </source>
</evidence>
<proteinExistence type="inferred from homology"/>
<reference evidence="7" key="1">
    <citation type="journal article" date="2019" name="Int. J. Syst. Evol. Microbiol.">
        <title>The Global Catalogue of Microorganisms (GCM) 10K type strain sequencing project: providing services to taxonomists for standard genome sequencing and annotation.</title>
        <authorList>
            <consortium name="The Broad Institute Genomics Platform"/>
            <consortium name="The Broad Institute Genome Sequencing Center for Infectious Disease"/>
            <person name="Wu L."/>
            <person name="Ma J."/>
        </authorList>
    </citation>
    <scope>NUCLEOTIDE SEQUENCE [LARGE SCALE GENOMIC DNA]</scope>
    <source>
        <strain evidence="7">JCM 18015</strain>
    </source>
</reference>
<organism evidence="6 7">
    <name type="scientific">[Roseibacterium] beibuensis</name>
    <dbReference type="NCBI Taxonomy" id="1193142"/>
    <lineage>
        <taxon>Bacteria</taxon>
        <taxon>Pseudomonadati</taxon>
        <taxon>Pseudomonadota</taxon>
        <taxon>Alphaproteobacteria</taxon>
        <taxon>Rhodobacterales</taxon>
        <taxon>Roseobacteraceae</taxon>
        <taxon>Roseicyclus</taxon>
    </lineage>
</organism>
<name>A0ABP9LLA3_9RHOB</name>
<comment type="caution">
    <text evidence="6">The sequence shown here is derived from an EMBL/GenBank/DDBJ whole genome shotgun (WGS) entry which is preliminary data.</text>
</comment>
<evidence type="ECO:0000256" key="4">
    <source>
        <dbReference type="ARBA" id="ARBA00023163"/>
    </source>
</evidence>